<evidence type="ECO:0000313" key="6">
    <source>
        <dbReference type="EMBL" id="RCS57525.1"/>
    </source>
</evidence>
<evidence type="ECO:0000256" key="3">
    <source>
        <dbReference type="ARBA" id="ARBA00022840"/>
    </source>
</evidence>
<dbReference type="InterPro" id="IPR002698">
    <property type="entry name" value="FTHF_cligase"/>
</dbReference>
<name>A0A368L1T3_9BURK</name>
<keyword evidence="2 4" id="KW-0547">Nucleotide-binding</keyword>
<proteinExistence type="inferred from homology"/>
<dbReference type="GO" id="GO:0046872">
    <property type="term" value="F:metal ion binding"/>
    <property type="evidence" value="ECO:0007669"/>
    <property type="project" value="UniProtKB-KW"/>
</dbReference>
<reference evidence="6 7" key="1">
    <citation type="journal article" date="2018" name="Int. J. Syst. Evol. Microbiol.">
        <title>Parvibium lacunae gen. nov., sp. nov., a new member of the family Alcaligenaceae isolated from a freshwater pond.</title>
        <authorList>
            <person name="Chen W.M."/>
            <person name="Xie P.B."/>
            <person name="Hsu M.Y."/>
            <person name="Sheu S.Y."/>
        </authorList>
    </citation>
    <scope>NUCLEOTIDE SEQUENCE [LARGE SCALE GENOMIC DNA]</scope>
    <source>
        <strain evidence="6 7">KMB9</strain>
    </source>
</reference>
<dbReference type="GO" id="GO:0009396">
    <property type="term" value="P:folic acid-containing compound biosynthetic process"/>
    <property type="evidence" value="ECO:0007669"/>
    <property type="project" value="TreeGrafter"/>
</dbReference>
<accession>A0A368L1T3</accession>
<keyword evidence="5" id="KW-0460">Magnesium</keyword>
<evidence type="ECO:0000256" key="2">
    <source>
        <dbReference type="ARBA" id="ARBA00022741"/>
    </source>
</evidence>
<dbReference type="PANTHER" id="PTHR23407">
    <property type="entry name" value="ATPASE INHIBITOR/5-FORMYLTETRAHYDROFOLATE CYCLO-LIGASE"/>
    <property type="match status" value="1"/>
</dbReference>
<dbReference type="NCBIfam" id="TIGR02727">
    <property type="entry name" value="MTHFS_bact"/>
    <property type="match status" value="1"/>
</dbReference>
<dbReference type="PIRSF" id="PIRSF006806">
    <property type="entry name" value="FTHF_cligase"/>
    <property type="match status" value="1"/>
</dbReference>
<feature type="binding site" evidence="4">
    <location>
        <begin position="150"/>
        <end position="158"/>
    </location>
    <ligand>
        <name>ATP</name>
        <dbReference type="ChEBI" id="CHEBI:30616"/>
    </ligand>
</feature>
<dbReference type="GO" id="GO:0035999">
    <property type="term" value="P:tetrahydrofolate interconversion"/>
    <property type="evidence" value="ECO:0007669"/>
    <property type="project" value="TreeGrafter"/>
</dbReference>
<feature type="binding site" evidence="4">
    <location>
        <position position="77"/>
    </location>
    <ligand>
        <name>substrate</name>
    </ligand>
</feature>
<dbReference type="PANTHER" id="PTHR23407:SF1">
    <property type="entry name" value="5-FORMYLTETRAHYDROFOLATE CYCLO-LIGASE"/>
    <property type="match status" value="1"/>
</dbReference>
<protein>
    <recommendedName>
        <fullName evidence="5">5-formyltetrahydrofolate cyclo-ligase</fullName>
        <ecNumber evidence="5">6.3.3.2</ecNumber>
    </recommendedName>
</protein>
<dbReference type="GO" id="GO:0030272">
    <property type="term" value="F:5-formyltetrahydrofolate cyclo-ligase activity"/>
    <property type="evidence" value="ECO:0007669"/>
    <property type="project" value="UniProtKB-EC"/>
</dbReference>
<comment type="similarity">
    <text evidence="1 5">Belongs to the 5-formyltetrahydrofolate cyclo-ligase family.</text>
</comment>
<dbReference type="SUPFAM" id="SSF100950">
    <property type="entry name" value="NagB/RpiA/CoA transferase-like"/>
    <property type="match status" value="1"/>
</dbReference>
<evidence type="ECO:0000256" key="5">
    <source>
        <dbReference type="RuleBase" id="RU361279"/>
    </source>
</evidence>
<gene>
    <name evidence="6" type="ORF">DU000_08750</name>
</gene>
<organism evidence="6 7">
    <name type="scientific">Parvibium lacunae</name>
    <dbReference type="NCBI Taxonomy" id="1888893"/>
    <lineage>
        <taxon>Bacteria</taxon>
        <taxon>Pseudomonadati</taxon>
        <taxon>Pseudomonadota</taxon>
        <taxon>Betaproteobacteria</taxon>
        <taxon>Burkholderiales</taxon>
        <taxon>Alcaligenaceae</taxon>
        <taxon>Parvibium</taxon>
    </lineage>
</organism>
<keyword evidence="7" id="KW-1185">Reference proteome</keyword>
<dbReference type="InterPro" id="IPR037171">
    <property type="entry name" value="NagB/RpiA_transferase-like"/>
</dbReference>
<keyword evidence="6" id="KW-0436">Ligase</keyword>
<dbReference type="EMBL" id="QPGB01000003">
    <property type="protein sequence ID" value="RCS57525.1"/>
    <property type="molecule type" value="Genomic_DNA"/>
</dbReference>
<evidence type="ECO:0000256" key="1">
    <source>
        <dbReference type="ARBA" id="ARBA00010638"/>
    </source>
</evidence>
<comment type="catalytic activity">
    <reaction evidence="5">
        <text>(6S)-5-formyl-5,6,7,8-tetrahydrofolate + ATP = (6R)-5,10-methenyltetrahydrofolate + ADP + phosphate</text>
        <dbReference type="Rhea" id="RHEA:10488"/>
        <dbReference type="ChEBI" id="CHEBI:30616"/>
        <dbReference type="ChEBI" id="CHEBI:43474"/>
        <dbReference type="ChEBI" id="CHEBI:57455"/>
        <dbReference type="ChEBI" id="CHEBI:57457"/>
        <dbReference type="ChEBI" id="CHEBI:456216"/>
        <dbReference type="EC" id="6.3.3.2"/>
    </reaction>
</comment>
<dbReference type="AlphaFoldDB" id="A0A368L1T3"/>
<feature type="binding site" evidence="4">
    <location>
        <begin position="18"/>
        <end position="22"/>
    </location>
    <ligand>
        <name>ATP</name>
        <dbReference type="ChEBI" id="CHEBI:30616"/>
    </ligand>
</feature>
<keyword evidence="3 4" id="KW-0067">ATP-binding</keyword>
<dbReference type="Pfam" id="PF01812">
    <property type="entry name" value="5-FTHF_cyc-lig"/>
    <property type="match status" value="1"/>
</dbReference>
<comment type="caution">
    <text evidence="6">The sequence shown here is derived from an EMBL/GenBank/DDBJ whole genome shotgun (WGS) entry which is preliminary data.</text>
</comment>
<dbReference type="GO" id="GO:0005524">
    <property type="term" value="F:ATP binding"/>
    <property type="evidence" value="ECO:0007669"/>
    <property type="project" value="UniProtKB-KW"/>
</dbReference>
<sequence>MMAEYTNSVLSIDAAMDKATLRRQLLQQRAAFSAASVVARDLHIQSALDAWYQAAASTIGLPQEKPWLGVYWPLKHEVDLHPLYQRWWAQGHLLALPEAETGKPLRFRAWAAGQPMVADAYGLPIPAAAHYVQPAALLIPCVGFTKIGYRLGYGGGFYDRTLAAYAARCTTVGVADSRCELAHLPVEQHDLPLQLICTQDGWHKSDDIAKLD</sequence>
<dbReference type="Proteomes" id="UP000252357">
    <property type="component" value="Unassembled WGS sequence"/>
</dbReference>
<evidence type="ECO:0000256" key="4">
    <source>
        <dbReference type="PIRSR" id="PIRSR006806-1"/>
    </source>
</evidence>
<dbReference type="InterPro" id="IPR024185">
    <property type="entry name" value="FTHF_cligase-like_sf"/>
</dbReference>
<dbReference type="Gene3D" id="3.40.50.10420">
    <property type="entry name" value="NagB/RpiA/CoA transferase-like"/>
    <property type="match status" value="1"/>
</dbReference>
<keyword evidence="5" id="KW-0479">Metal-binding</keyword>
<dbReference type="EC" id="6.3.3.2" evidence="5"/>
<evidence type="ECO:0000313" key="7">
    <source>
        <dbReference type="Proteomes" id="UP000252357"/>
    </source>
</evidence>
<comment type="cofactor">
    <cofactor evidence="5">
        <name>Mg(2+)</name>
        <dbReference type="ChEBI" id="CHEBI:18420"/>
    </cofactor>
</comment>